<proteinExistence type="predicted"/>
<name>A0ACD5YR99_AVESA</name>
<reference evidence="1" key="1">
    <citation type="submission" date="2021-05" db="EMBL/GenBank/DDBJ databases">
        <authorList>
            <person name="Scholz U."/>
            <person name="Mascher M."/>
            <person name="Fiebig A."/>
        </authorList>
    </citation>
    <scope>NUCLEOTIDE SEQUENCE [LARGE SCALE GENOMIC DNA]</scope>
</reference>
<accession>A0ACD5YR99</accession>
<dbReference type="EnsemblPlants" id="AVESA.00010b.r2.6AG1024480.1">
    <property type="protein sequence ID" value="AVESA.00010b.r2.6AG1024480.1.CDS"/>
    <property type="gene ID" value="AVESA.00010b.r2.6AG1024480"/>
</dbReference>
<sequence>MQGGWFYGAHIWAARGVTLAEGLNRYFQSTNHQIRSIQVFGVDGRDLTVPPLLLLLCPGPLLPKTPLPTLQSLFPLPFSLSKSQDRKATESEIDRGGGGSESERASSVRIRSGEMLGKRQRSMLMRRTTSVASLPSVAKQVRQASGGDRARAVPSSSASAGAVGTGGAISLRRDASDLAGMMTAAFLTACGFCGKGLGPGKDTYIYRGEVAFCSHECRELQIEQDELMEQNCSLTSIREAAPSAAGGSDQSGSGAGDAVAAA</sequence>
<protein>
    <submittedName>
        <fullName evidence="1">Uncharacterized protein</fullName>
    </submittedName>
</protein>
<keyword evidence="2" id="KW-1185">Reference proteome</keyword>
<evidence type="ECO:0000313" key="2">
    <source>
        <dbReference type="Proteomes" id="UP001732700"/>
    </source>
</evidence>
<evidence type="ECO:0000313" key="1">
    <source>
        <dbReference type="EnsemblPlants" id="AVESA.00010b.r2.6AG1024480.1.CDS"/>
    </source>
</evidence>
<organism evidence="1 2">
    <name type="scientific">Avena sativa</name>
    <name type="common">Oat</name>
    <dbReference type="NCBI Taxonomy" id="4498"/>
    <lineage>
        <taxon>Eukaryota</taxon>
        <taxon>Viridiplantae</taxon>
        <taxon>Streptophyta</taxon>
        <taxon>Embryophyta</taxon>
        <taxon>Tracheophyta</taxon>
        <taxon>Spermatophyta</taxon>
        <taxon>Magnoliopsida</taxon>
        <taxon>Liliopsida</taxon>
        <taxon>Poales</taxon>
        <taxon>Poaceae</taxon>
        <taxon>BOP clade</taxon>
        <taxon>Pooideae</taxon>
        <taxon>Poodae</taxon>
        <taxon>Poeae</taxon>
        <taxon>Poeae Chloroplast Group 1 (Aveneae type)</taxon>
        <taxon>Aveninae</taxon>
        <taxon>Avena</taxon>
    </lineage>
</organism>
<dbReference type="Proteomes" id="UP001732700">
    <property type="component" value="Chromosome 6A"/>
</dbReference>
<reference evidence="1" key="2">
    <citation type="submission" date="2025-09" db="UniProtKB">
        <authorList>
            <consortium name="EnsemblPlants"/>
        </authorList>
    </citation>
    <scope>IDENTIFICATION</scope>
</reference>